<accession>A0AAE1J2K5</accession>
<evidence type="ECO:0000313" key="6">
    <source>
        <dbReference type="EMBL" id="KAK4260534.1"/>
    </source>
</evidence>
<comment type="caution">
    <text evidence="6">The sequence shown here is derived from an EMBL/GenBank/DDBJ whole genome shotgun (WGS) entry which is preliminary data.</text>
</comment>
<dbReference type="PROSITE" id="PS50096">
    <property type="entry name" value="IQ"/>
    <property type="match status" value="2"/>
</dbReference>
<dbReference type="SMART" id="SM00015">
    <property type="entry name" value="IQ"/>
    <property type="match status" value="2"/>
</dbReference>
<evidence type="ECO:0000256" key="4">
    <source>
        <dbReference type="SAM" id="MobiDB-lite"/>
    </source>
</evidence>
<evidence type="ECO:0000313" key="7">
    <source>
        <dbReference type="Proteomes" id="UP001293593"/>
    </source>
</evidence>
<dbReference type="InterPro" id="IPR025064">
    <property type="entry name" value="DUF4005"/>
</dbReference>
<reference evidence="6" key="1">
    <citation type="submission" date="2023-10" db="EMBL/GenBank/DDBJ databases">
        <title>Chromosome-level genome of the transformable northern wattle, Acacia crassicarpa.</title>
        <authorList>
            <person name="Massaro I."/>
            <person name="Sinha N.R."/>
            <person name="Poethig S."/>
            <person name="Leichty A.R."/>
        </authorList>
    </citation>
    <scope>NUCLEOTIDE SEQUENCE</scope>
    <source>
        <strain evidence="6">Acra3RX</strain>
        <tissue evidence="6">Leaf</tissue>
    </source>
</reference>
<evidence type="ECO:0000256" key="1">
    <source>
        <dbReference type="ARBA" id="ARBA00022860"/>
    </source>
</evidence>
<feature type="domain" description="DUF4005" evidence="5">
    <location>
        <begin position="338"/>
        <end position="392"/>
    </location>
</feature>
<feature type="compositionally biased region" description="Low complexity" evidence="4">
    <location>
        <begin position="19"/>
        <end position="36"/>
    </location>
</feature>
<dbReference type="GO" id="GO:0005516">
    <property type="term" value="F:calmodulin binding"/>
    <property type="evidence" value="ECO:0007669"/>
    <property type="project" value="UniProtKB-KW"/>
</dbReference>
<sequence>MGRASKWFRSVFGLKKSSESSSSPSPSSTLPPGSASKPPKDKRRWSFVKSYRESGTAKTSDVHHTAFRDEAVQSSGHIHGVCPEKHAMTVAAAKAAVAEAAVAAAQAAAAVVRLTNSGSFPGSIGIREEWAAIKIQAAFRGCLARRALRALRGLVKLQALVRGHIDRKRTAEWLHRVHALVRVQARVRAGRAQILQTPFSYSKSSKADFHGPATPDQFESPIRSKSMKFDHSSSLKRNVSKSHFQVHGNQDKCWDDDKSDRILEIDSGKQHFTPKRRNLFHTINYPSVSDNHSQSFSTAKDSVSHQSGHSMSSFDEGVVDGPQLFSVFSKDYGFKTSPLTPSRSDDSRSHLSSYSDYPSYMAYTESSKAKVRSLSAPKQRPQQYERSSSANGYSVQGFGESRLATHKSNALHANFTTKAYPGSGRLDKYGMPVGYKY</sequence>
<proteinExistence type="inferred from homology"/>
<dbReference type="Pfam" id="PF13178">
    <property type="entry name" value="DUF4005"/>
    <property type="match status" value="1"/>
</dbReference>
<dbReference type="InterPro" id="IPR000048">
    <property type="entry name" value="IQ_motif_EF-hand-BS"/>
</dbReference>
<feature type="region of interest" description="Disordered" evidence="4">
    <location>
        <begin position="14"/>
        <end position="44"/>
    </location>
</feature>
<evidence type="ECO:0000256" key="3">
    <source>
        <dbReference type="ARBA" id="ARBA00024378"/>
    </source>
</evidence>
<comment type="similarity">
    <text evidence="2">Belongs to the IQD family.</text>
</comment>
<name>A0AAE1J2K5_9FABA</name>
<feature type="compositionally biased region" description="Polar residues" evidence="4">
    <location>
        <begin position="380"/>
        <end position="393"/>
    </location>
</feature>
<dbReference type="EMBL" id="JAWXYG010000010">
    <property type="protein sequence ID" value="KAK4260534.1"/>
    <property type="molecule type" value="Genomic_DNA"/>
</dbReference>
<dbReference type="Proteomes" id="UP001293593">
    <property type="component" value="Unassembled WGS sequence"/>
</dbReference>
<protein>
    <recommendedName>
        <fullName evidence="5">DUF4005 domain-containing protein</fullName>
    </recommendedName>
</protein>
<dbReference type="Pfam" id="PF00612">
    <property type="entry name" value="IQ"/>
    <property type="match status" value="2"/>
</dbReference>
<organism evidence="6 7">
    <name type="scientific">Acacia crassicarpa</name>
    <name type="common">northern wattle</name>
    <dbReference type="NCBI Taxonomy" id="499986"/>
    <lineage>
        <taxon>Eukaryota</taxon>
        <taxon>Viridiplantae</taxon>
        <taxon>Streptophyta</taxon>
        <taxon>Embryophyta</taxon>
        <taxon>Tracheophyta</taxon>
        <taxon>Spermatophyta</taxon>
        <taxon>Magnoliopsida</taxon>
        <taxon>eudicotyledons</taxon>
        <taxon>Gunneridae</taxon>
        <taxon>Pentapetalae</taxon>
        <taxon>rosids</taxon>
        <taxon>fabids</taxon>
        <taxon>Fabales</taxon>
        <taxon>Fabaceae</taxon>
        <taxon>Caesalpinioideae</taxon>
        <taxon>mimosoid clade</taxon>
        <taxon>Acacieae</taxon>
        <taxon>Acacia</taxon>
    </lineage>
</organism>
<evidence type="ECO:0000259" key="5">
    <source>
        <dbReference type="Pfam" id="PF13178"/>
    </source>
</evidence>
<evidence type="ECO:0000256" key="2">
    <source>
        <dbReference type="ARBA" id="ARBA00024341"/>
    </source>
</evidence>
<feature type="compositionally biased region" description="Polar residues" evidence="4">
    <location>
        <begin position="291"/>
        <end position="301"/>
    </location>
</feature>
<dbReference type="PANTHER" id="PTHR32295:SF11">
    <property type="entry name" value="PROTEIN IQ-DOMAIN 22"/>
    <property type="match status" value="1"/>
</dbReference>
<keyword evidence="1" id="KW-0112">Calmodulin-binding</keyword>
<feature type="compositionally biased region" description="Low complexity" evidence="4">
    <location>
        <begin position="304"/>
        <end position="313"/>
    </location>
</feature>
<comment type="subunit">
    <text evidence="3">Binds to multiple calmodulin (CaM) in the presence of Ca(2+) and CaM-like proteins.</text>
</comment>
<gene>
    <name evidence="6" type="ORF">QN277_003633</name>
</gene>
<feature type="region of interest" description="Disordered" evidence="4">
    <location>
        <begin position="291"/>
        <end position="315"/>
    </location>
</feature>
<dbReference type="Gene3D" id="1.20.5.190">
    <property type="match status" value="1"/>
</dbReference>
<keyword evidence="7" id="KW-1185">Reference proteome</keyword>
<feature type="region of interest" description="Disordered" evidence="4">
    <location>
        <begin position="369"/>
        <end position="393"/>
    </location>
</feature>
<dbReference type="AlphaFoldDB" id="A0AAE1J2K5"/>
<dbReference type="PANTHER" id="PTHR32295">
    <property type="entry name" value="IQ-DOMAIN 5-RELATED"/>
    <property type="match status" value="1"/>
</dbReference>